<gene>
    <name evidence="2" type="ORF">CEP50_12850</name>
</gene>
<dbReference type="AlphaFoldDB" id="A0A2T0GV26"/>
<name>A0A2T0GV26_ACTMO</name>
<comment type="caution">
    <text evidence="2">The sequence shown here is derived from an EMBL/GenBank/DDBJ whole genome shotgun (WGS) entry which is preliminary data.</text>
</comment>
<sequence length="118" mass="13044">MCSVVVLAVALAATAVVLGVWGHYSERRPRHAGAGAGALTVRQLQAQIQGEREVERTRQLPRVRPGMRWGWCGDLYSEESRPGSRHLPGWQDHSSADWAENAPPPELMARVLARLRAL</sequence>
<keyword evidence="3" id="KW-1185">Reference proteome</keyword>
<dbReference type="InParanoid" id="A0A2T0GV26"/>
<organism evidence="2 3">
    <name type="scientific">Actinopolyspora mortivallis</name>
    <dbReference type="NCBI Taxonomy" id="33906"/>
    <lineage>
        <taxon>Bacteria</taxon>
        <taxon>Bacillati</taxon>
        <taxon>Actinomycetota</taxon>
        <taxon>Actinomycetes</taxon>
        <taxon>Actinopolysporales</taxon>
        <taxon>Actinopolysporaceae</taxon>
        <taxon>Actinopolyspora</taxon>
    </lineage>
</organism>
<dbReference type="EMBL" id="PVSR01000022">
    <property type="protein sequence ID" value="PRW62954.1"/>
    <property type="molecule type" value="Genomic_DNA"/>
</dbReference>
<reference evidence="2 3" key="1">
    <citation type="submission" date="2018-03" db="EMBL/GenBank/DDBJ databases">
        <title>Actinopolyspora mortivallis from Sahara, screening for active biomolecules.</title>
        <authorList>
            <person name="Selama O."/>
            <person name="Wellington E.M.H."/>
            <person name="Hacene H."/>
        </authorList>
    </citation>
    <scope>NUCLEOTIDE SEQUENCE [LARGE SCALE GENOMIC DNA]</scope>
    <source>
        <strain evidence="2 3">M5A</strain>
    </source>
</reference>
<proteinExistence type="predicted"/>
<feature type="region of interest" description="Disordered" evidence="1">
    <location>
        <begin position="78"/>
        <end position="103"/>
    </location>
</feature>
<protein>
    <submittedName>
        <fullName evidence="2">Uncharacterized protein</fullName>
    </submittedName>
</protein>
<dbReference type="RefSeq" id="WP_106114184.1">
    <property type="nucleotide sequence ID" value="NZ_PVSR01000022.1"/>
</dbReference>
<evidence type="ECO:0000256" key="1">
    <source>
        <dbReference type="SAM" id="MobiDB-lite"/>
    </source>
</evidence>
<dbReference type="Proteomes" id="UP000239352">
    <property type="component" value="Unassembled WGS sequence"/>
</dbReference>
<evidence type="ECO:0000313" key="2">
    <source>
        <dbReference type="EMBL" id="PRW62954.1"/>
    </source>
</evidence>
<evidence type="ECO:0000313" key="3">
    <source>
        <dbReference type="Proteomes" id="UP000239352"/>
    </source>
</evidence>
<accession>A0A2T0GV26</accession>